<dbReference type="InterPro" id="IPR036721">
    <property type="entry name" value="RCK_C_sf"/>
</dbReference>
<dbReference type="OrthoDB" id="9809303at2"/>
<proteinExistence type="predicted"/>
<name>A0A4S3MUL5_9RHOB</name>
<dbReference type="GO" id="GO:0008324">
    <property type="term" value="F:monoatomic cation transmembrane transporter activity"/>
    <property type="evidence" value="ECO:0007669"/>
    <property type="project" value="InterPro"/>
</dbReference>
<evidence type="ECO:0000256" key="5">
    <source>
        <dbReference type="ARBA" id="ARBA00022989"/>
    </source>
</evidence>
<dbReference type="InterPro" id="IPR051679">
    <property type="entry name" value="DASS-Related_Transporters"/>
</dbReference>
<sequence length="634" mass="65983">MTLPQILILAILAGAMALFLWGRLRHDMVALAALMACVLAGIVPAADAFAGFGHPAVITVACVLVLSQGLQNTGAVDWLARTLLPRRAGRLSSMTALIGLAAALSGFMNNVGALALLMPVAVRLAGRLDLTQGQMLMPLAFGTILGGMTTLVGTPPNLIVSGFRAESGAGAFGMFDFAPVGVAVALAGIGFIVFAGWRLVPARQATGAEGFDTGTYLTEVRVPEKSKAVGLTLRRFEREIESSGAQIIALVRNEVKMIAPHGGRLIRAGDILVLEADVDALAEALATFGIALEEQVKAPARSASAEGEPKKAGGEKAGGGQAGAEPDAELDAGTANPDPRGDRNGSERDEDIVLRELVVLPGATIVGQSATDLRLRTRYGLNLLAVSREGHTPHSRLRTLRLRSGDLLLMQGPAEVMADFVNDTGCVPLGERELRLPDTRMAIIAGAIMLGAIAIVTTDLLPAAVAFALGVLASMLFRTVPPRQVYTAIDWPVIVLLAALIPVADAMQTTGAADVLARFLVDTVAQGNPVAALAVVLVTTMFLSDVMNNAATAAVLCPIALGIAASLNVDPDSFLMAVAIGASCAFLTPIGHQNNTLILGPGGFRFGDYWRLGLPLEFIVVAVSLPLLLIVWPL</sequence>
<dbReference type="InterPro" id="IPR004680">
    <property type="entry name" value="Cit_transptr-like_dom"/>
</dbReference>
<feature type="transmembrane region" description="Helical" evidence="8">
    <location>
        <begin position="91"/>
        <end position="116"/>
    </location>
</feature>
<evidence type="ECO:0000256" key="6">
    <source>
        <dbReference type="ARBA" id="ARBA00023136"/>
    </source>
</evidence>
<feature type="transmembrane region" description="Helical" evidence="8">
    <location>
        <begin position="573"/>
        <end position="591"/>
    </location>
</feature>
<dbReference type="Gene3D" id="3.30.70.1450">
    <property type="entry name" value="Regulator of K+ conductance, C-terminal domain"/>
    <property type="match status" value="2"/>
</dbReference>
<feature type="transmembrane region" description="Helical" evidence="8">
    <location>
        <begin position="441"/>
        <end position="473"/>
    </location>
</feature>
<evidence type="ECO:0000256" key="4">
    <source>
        <dbReference type="ARBA" id="ARBA00022737"/>
    </source>
</evidence>
<feature type="domain" description="RCK C-terminal" evidence="9">
    <location>
        <begin position="342"/>
        <end position="426"/>
    </location>
</feature>
<feature type="transmembrane region" description="Helical" evidence="8">
    <location>
        <begin position="6"/>
        <end position="22"/>
    </location>
</feature>
<evidence type="ECO:0000313" key="11">
    <source>
        <dbReference type="Proteomes" id="UP000309450"/>
    </source>
</evidence>
<feature type="transmembrane region" description="Helical" evidence="8">
    <location>
        <begin position="172"/>
        <end position="197"/>
    </location>
</feature>
<feature type="transmembrane region" description="Helical" evidence="8">
    <location>
        <begin position="612"/>
        <end position="632"/>
    </location>
</feature>
<evidence type="ECO:0000313" key="10">
    <source>
        <dbReference type="EMBL" id="THD85873.1"/>
    </source>
</evidence>
<dbReference type="EMBL" id="SSND01000001">
    <property type="protein sequence ID" value="THD85873.1"/>
    <property type="molecule type" value="Genomic_DNA"/>
</dbReference>
<dbReference type="AlphaFoldDB" id="A0A4S3MUL5"/>
<keyword evidence="4" id="KW-0677">Repeat</keyword>
<feature type="transmembrane region" description="Helical" evidence="8">
    <location>
        <begin position="136"/>
        <end position="160"/>
    </location>
</feature>
<dbReference type="GO" id="GO:0006813">
    <property type="term" value="P:potassium ion transport"/>
    <property type="evidence" value="ECO:0007669"/>
    <property type="project" value="InterPro"/>
</dbReference>
<evidence type="ECO:0000259" key="9">
    <source>
        <dbReference type="PROSITE" id="PS51202"/>
    </source>
</evidence>
<dbReference type="GO" id="GO:0005886">
    <property type="term" value="C:plasma membrane"/>
    <property type="evidence" value="ECO:0007669"/>
    <property type="project" value="TreeGrafter"/>
</dbReference>
<feature type="region of interest" description="Disordered" evidence="7">
    <location>
        <begin position="300"/>
        <end position="348"/>
    </location>
</feature>
<feature type="transmembrane region" description="Helical" evidence="8">
    <location>
        <begin position="524"/>
        <end position="543"/>
    </location>
</feature>
<evidence type="ECO:0000256" key="1">
    <source>
        <dbReference type="ARBA" id="ARBA00004141"/>
    </source>
</evidence>
<comment type="subcellular location">
    <subcellularLocation>
        <location evidence="1">Membrane</location>
        <topology evidence="1">Multi-pass membrane protein</topology>
    </subcellularLocation>
</comment>
<evidence type="ECO:0000256" key="3">
    <source>
        <dbReference type="ARBA" id="ARBA00022692"/>
    </source>
</evidence>
<feature type="compositionally biased region" description="Basic and acidic residues" evidence="7">
    <location>
        <begin position="339"/>
        <end position="348"/>
    </location>
</feature>
<feature type="transmembrane region" description="Helical" evidence="8">
    <location>
        <begin position="29"/>
        <end position="46"/>
    </location>
</feature>
<keyword evidence="6 8" id="KW-0472">Membrane</keyword>
<dbReference type="SUPFAM" id="SSF116726">
    <property type="entry name" value="TrkA C-terminal domain-like"/>
    <property type="match status" value="2"/>
</dbReference>
<protein>
    <submittedName>
        <fullName evidence="10">SLC13 family permease</fullName>
    </submittedName>
</protein>
<reference evidence="10 11" key="1">
    <citation type="submission" date="2019-04" db="EMBL/GenBank/DDBJ databases">
        <title>Draft genome sequence of Gemmobacter aestuarii sp. nov.</title>
        <authorList>
            <person name="Hameed A."/>
            <person name="Lin S.-Y."/>
            <person name="Shahina M."/>
            <person name="Lai W.-A."/>
            <person name="Young C.-C."/>
        </authorList>
    </citation>
    <scope>NUCLEOTIDE SEQUENCE [LARGE SCALE GENOMIC DNA]</scope>
    <source>
        <strain evidence="10 11">CC-PW-75</strain>
    </source>
</reference>
<accession>A0A4S3MUL5</accession>
<dbReference type="PANTHER" id="PTHR43652:SF2">
    <property type="entry name" value="BASIC AMINO ACID ANTIPORTER YFCC-RELATED"/>
    <property type="match status" value="1"/>
</dbReference>
<dbReference type="PROSITE" id="PS51202">
    <property type="entry name" value="RCK_C"/>
    <property type="match status" value="2"/>
</dbReference>
<evidence type="ECO:0000256" key="8">
    <source>
        <dbReference type="SAM" id="Phobius"/>
    </source>
</evidence>
<comment type="caution">
    <text evidence="10">The sequence shown here is derived from an EMBL/GenBank/DDBJ whole genome shotgun (WGS) entry which is preliminary data.</text>
</comment>
<keyword evidence="3 8" id="KW-0812">Transmembrane</keyword>
<dbReference type="InterPro" id="IPR006037">
    <property type="entry name" value="RCK_C"/>
</dbReference>
<feature type="transmembrane region" description="Helical" evidence="8">
    <location>
        <begin position="485"/>
        <end position="504"/>
    </location>
</feature>
<evidence type="ECO:0000256" key="2">
    <source>
        <dbReference type="ARBA" id="ARBA00022448"/>
    </source>
</evidence>
<feature type="domain" description="RCK C-terminal" evidence="9">
    <location>
        <begin position="204"/>
        <end position="291"/>
    </location>
</feature>
<keyword evidence="2" id="KW-0813">Transport</keyword>
<dbReference type="Pfam" id="PF02080">
    <property type="entry name" value="TrkA_C"/>
    <property type="match status" value="2"/>
</dbReference>
<keyword evidence="11" id="KW-1185">Reference proteome</keyword>
<evidence type="ECO:0000256" key="7">
    <source>
        <dbReference type="SAM" id="MobiDB-lite"/>
    </source>
</evidence>
<keyword evidence="5 8" id="KW-1133">Transmembrane helix</keyword>
<dbReference type="Proteomes" id="UP000309450">
    <property type="component" value="Unassembled WGS sequence"/>
</dbReference>
<organism evidence="10 11">
    <name type="scientific">Aliigemmobacter aestuarii</name>
    <dbReference type="NCBI Taxonomy" id="1445661"/>
    <lineage>
        <taxon>Bacteria</taxon>
        <taxon>Pseudomonadati</taxon>
        <taxon>Pseudomonadota</taxon>
        <taxon>Alphaproteobacteria</taxon>
        <taxon>Rhodobacterales</taxon>
        <taxon>Paracoccaceae</taxon>
        <taxon>Aliigemmobacter</taxon>
    </lineage>
</organism>
<feature type="transmembrane region" description="Helical" evidence="8">
    <location>
        <begin position="550"/>
        <end position="567"/>
    </location>
</feature>
<dbReference type="PANTHER" id="PTHR43652">
    <property type="entry name" value="BASIC AMINO ACID ANTIPORTER YFCC-RELATED"/>
    <property type="match status" value="1"/>
</dbReference>
<dbReference type="Pfam" id="PF03600">
    <property type="entry name" value="CitMHS"/>
    <property type="match status" value="1"/>
</dbReference>
<gene>
    <name evidence="10" type="ORF">E7811_05635</name>
</gene>